<evidence type="ECO:0000313" key="2">
    <source>
        <dbReference type="Proteomes" id="UP000179636"/>
    </source>
</evidence>
<reference evidence="1 2" key="1">
    <citation type="submission" date="2016-10" db="EMBL/GenBank/DDBJ databases">
        <title>Evaluation of Human, Animal and Environmental Mycobacterium chelonae Isolates by Core Genome Phylogenomic Analysis, Targeted Gene Comparison, and Anti-microbial Susceptibility Patterns: A Tale of Mistaken Identities.</title>
        <authorList>
            <person name="Fogelson S.B."/>
            <person name="Camus A.C."/>
            <person name="Lorenz W."/>
            <person name="Vasireddy R."/>
            <person name="Vasireddy S."/>
            <person name="Smith T."/>
            <person name="Brown-Elliott B.A."/>
            <person name="Wallace R.J.Jr."/>
            <person name="Hasan N.A."/>
            <person name="Reischl U."/>
            <person name="Sanchez S."/>
        </authorList>
    </citation>
    <scope>NUCLEOTIDE SEQUENCE [LARGE SCALE GENOMIC DNA]</scope>
    <source>
        <strain evidence="1 2">24999</strain>
    </source>
</reference>
<protein>
    <submittedName>
        <fullName evidence="1">Uncharacterized protein</fullName>
    </submittedName>
</protein>
<dbReference type="EMBL" id="MLHV01000016">
    <property type="protein sequence ID" value="OHT97148.1"/>
    <property type="molecule type" value="Genomic_DNA"/>
</dbReference>
<sequence>MATEEVWPAVEQLAEVWGASKLVQTFLEQHPEHTDDTGSVAEGLRNIQAGTTLLTKMPLVTTMWEPWADQLPIVQLTPDLRAYLRVVAPLGHAVESTVGWVRSRLPLYPRIPVPQFASRGFRRSEEAGDRLSWRQQVLSAGLDRDPAPPGVSSILAIDDATIRESSEAVFQALASSTEWQRYSDIVAALSDDDLEILNAARNHVGVLLNPKRVDEYEPSRMERRHSFRRDQVAAVVSELRGRPKELADAFDDIDDLIDRALVNVHGHLVVSGCPRTVVPVNLEVDGSEVRFRYQGDHAPGVGGMVRLDDPLVPELVITDGMGFGFNQGEGSWLSYTGQRLAGSQGAFLS</sequence>
<accession>A0A1S1JWH2</accession>
<proteinExistence type="predicted"/>
<dbReference type="OrthoDB" id="4705742at2"/>
<gene>
    <name evidence="1" type="ORF">BKG61_18020</name>
</gene>
<dbReference type="Proteomes" id="UP000179636">
    <property type="component" value="Unassembled WGS sequence"/>
</dbReference>
<evidence type="ECO:0000313" key="1">
    <source>
        <dbReference type="EMBL" id="OHT97148.1"/>
    </source>
</evidence>
<name>A0A1S1JWH2_9MYCO</name>
<keyword evidence="2" id="KW-1185">Reference proteome</keyword>
<organism evidence="1 2">
    <name type="scientific">Mycobacterium syngnathidarum</name>
    <dbReference type="NCBI Taxonomy" id="1908205"/>
    <lineage>
        <taxon>Bacteria</taxon>
        <taxon>Bacillati</taxon>
        <taxon>Actinomycetota</taxon>
        <taxon>Actinomycetes</taxon>
        <taxon>Mycobacteriales</taxon>
        <taxon>Mycobacteriaceae</taxon>
        <taxon>Mycobacterium</taxon>
    </lineage>
</organism>
<dbReference type="AlphaFoldDB" id="A0A1S1JWH2"/>
<comment type="caution">
    <text evidence="1">The sequence shown here is derived from an EMBL/GenBank/DDBJ whole genome shotgun (WGS) entry which is preliminary data.</text>
</comment>
<dbReference type="RefSeq" id="WP_070945701.1">
    <property type="nucleotide sequence ID" value="NZ_MLHV01000016.1"/>
</dbReference>